<dbReference type="InterPro" id="IPR006140">
    <property type="entry name" value="D-isomer_DH_NAD-bd"/>
</dbReference>
<proteinExistence type="predicted"/>
<evidence type="ECO:0000256" key="1">
    <source>
        <dbReference type="ARBA" id="ARBA00023002"/>
    </source>
</evidence>
<dbReference type="InterPro" id="IPR036291">
    <property type="entry name" value="NAD(P)-bd_dom_sf"/>
</dbReference>
<dbReference type="SUPFAM" id="SSF52283">
    <property type="entry name" value="Formate/glycerate dehydrogenase catalytic domain-like"/>
    <property type="match status" value="1"/>
</dbReference>
<sequence length="329" mass="35465">MSMPSSSRVLIIDSSAAWYRDALAPRFPDVEFVAASTAGNAASDIRRSEVLAAFGSSLPDGFLANAGRLRWIHALSAGTDYLLKRPDLPADLLLTSSSGIHGAQLAEMAIWAMLSLARATPTLFRQQMEAAWHRPKGSLLSGKRVMVIGTGTSGNEIRRLCSAFGMHVVAASRTPRQLSDAQACVTFSDVAAHVADVDFLVLAMASNAITRGGIGRSVLRAIKPGAYLVNLARGDVLDDAELLHALETGRLAGAALDVFRQEPLPADHPFWRHPRIIVTPHVAGHVQEYEARALPLLERNLRAYFQGQPDMLENVILAPNAHRKPSTTA</sequence>
<dbReference type="PANTHER" id="PTHR43333">
    <property type="entry name" value="2-HACID_DH_C DOMAIN-CONTAINING PROTEIN"/>
    <property type="match status" value="1"/>
</dbReference>
<dbReference type="Gene3D" id="3.40.50.720">
    <property type="entry name" value="NAD(P)-binding Rossmann-like Domain"/>
    <property type="match status" value="2"/>
</dbReference>
<keyword evidence="2" id="KW-0520">NAD</keyword>
<keyword evidence="1" id="KW-0560">Oxidoreductase</keyword>
<keyword evidence="5" id="KW-1185">Reference proteome</keyword>
<dbReference type="SUPFAM" id="SSF51735">
    <property type="entry name" value="NAD(P)-binding Rossmann-fold domains"/>
    <property type="match status" value="1"/>
</dbReference>
<dbReference type="GO" id="GO:0051287">
    <property type="term" value="F:NAD binding"/>
    <property type="evidence" value="ECO:0007669"/>
    <property type="project" value="InterPro"/>
</dbReference>
<dbReference type="EMBL" id="SGXC01000001">
    <property type="protein sequence ID" value="RZS84656.1"/>
    <property type="molecule type" value="Genomic_DNA"/>
</dbReference>
<comment type="caution">
    <text evidence="4">The sequence shown here is derived from an EMBL/GenBank/DDBJ whole genome shotgun (WGS) entry which is preliminary data.</text>
</comment>
<protein>
    <submittedName>
        <fullName evidence="4">Phosphoglycerate dehydrogenase-like enzyme</fullName>
    </submittedName>
</protein>
<gene>
    <name evidence="4" type="ORF">EV675_0673</name>
</gene>
<evidence type="ECO:0000259" key="3">
    <source>
        <dbReference type="Pfam" id="PF02826"/>
    </source>
</evidence>
<organism evidence="4 5">
    <name type="scientific">Pigmentiphaga kullae</name>
    <dbReference type="NCBI Taxonomy" id="151784"/>
    <lineage>
        <taxon>Bacteria</taxon>
        <taxon>Pseudomonadati</taxon>
        <taxon>Pseudomonadota</taxon>
        <taxon>Betaproteobacteria</taxon>
        <taxon>Burkholderiales</taxon>
        <taxon>Alcaligenaceae</taxon>
        <taxon>Pigmentiphaga</taxon>
    </lineage>
</organism>
<evidence type="ECO:0000313" key="5">
    <source>
        <dbReference type="Proteomes" id="UP000292445"/>
    </source>
</evidence>
<reference evidence="4 5" key="1">
    <citation type="submission" date="2019-02" db="EMBL/GenBank/DDBJ databases">
        <title>Genomic Encyclopedia of Type Strains, Phase IV (KMG-IV): sequencing the most valuable type-strain genomes for metagenomic binning, comparative biology and taxonomic classification.</title>
        <authorList>
            <person name="Goeker M."/>
        </authorList>
    </citation>
    <scope>NUCLEOTIDE SEQUENCE [LARGE SCALE GENOMIC DNA]</scope>
    <source>
        <strain evidence="4 5">K24</strain>
    </source>
</reference>
<dbReference type="CDD" id="cd05300">
    <property type="entry name" value="2-Hacid_dh_1"/>
    <property type="match status" value="1"/>
</dbReference>
<evidence type="ECO:0000256" key="2">
    <source>
        <dbReference type="ARBA" id="ARBA00023027"/>
    </source>
</evidence>
<evidence type="ECO:0000313" key="4">
    <source>
        <dbReference type="EMBL" id="RZS84656.1"/>
    </source>
</evidence>
<accession>A0A4Q7NIE6</accession>
<dbReference type="PANTHER" id="PTHR43333:SF1">
    <property type="entry name" value="D-ISOMER SPECIFIC 2-HYDROXYACID DEHYDROGENASE NAD-BINDING DOMAIN-CONTAINING PROTEIN"/>
    <property type="match status" value="1"/>
</dbReference>
<dbReference type="OrthoDB" id="9805416at2"/>
<dbReference type="RefSeq" id="WP_130355998.1">
    <property type="nucleotide sequence ID" value="NZ_SGXC01000001.1"/>
</dbReference>
<dbReference type="AlphaFoldDB" id="A0A4Q7NIE6"/>
<dbReference type="Proteomes" id="UP000292445">
    <property type="component" value="Unassembled WGS sequence"/>
</dbReference>
<feature type="domain" description="D-isomer specific 2-hydroxyacid dehydrogenase NAD-binding" evidence="3">
    <location>
        <begin position="111"/>
        <end position="283"/>
    </location>
</feature>
<name>A0A4Q7NIE6_9BURK</name>
<dbReference type="Pfam" id="PF02826">
    <property type="entry name" value="2-Hacid_dh_C"/>
    <property type="match status" value="1"/>
</dbReference>
<dbReference type="GO" id="GO:0016491">
    <property type="term" value="F:oxidoreductase activity"/>
    <property type="evidence" value="ECO:0007669"/>
    <property type="project" value="UniProtKB-KW"/>
</dbReference>